<name>S2RWG0_LACPA</name>
<dbReference type="Proteomes" id="UP000014243">
    <property type="component" value="Unassembled WGS sequence"/>
</dbReference>
<reference evidence="1 2" key="1">
    <citation type="journal article" date="2013" name="PLoS ONE">
        <title>Lactobacillus paracasei comparative genomics: towards species pan-genome definition and exploitation of diversity.</title>
        <authorList>
            <person name="Smokvina T."/>
            <person name="Wels M."/>
            <person name="Polka J."/>
            <person name="Chervaux C."/>
            <person name="Brisse S."/>
            <person name="Boekhorst J."/>
            <person name="van Hylckama Vlieg J.E."/>
            <person name="Siezen R.J."/>
        </authorList>
    </citation>
    <scope>NUCLEOTIDE SEQUENCE [LARGE SCALE GENOMIC DNA]</scope>
    <source>
        <strain evidence="1 2">Lpp126</strain>
    </source>
</reference>
<evidence type="ECO:0000313" key="2">
    <source>
        <dbReference type="Proteomes" id="UP000014243"/>
    </source>
</evidence>
<gene>
    <name evidence="1" type="ORF">Lpp126_05825</name>
</gene>
<comment type="caution">
    <text evidence="1">The sequence shown here is derived from an EMBL/GenBank/DDBJ whole genome shotgun (WGS) entry which is preliminary data.</text>
</comment>
<evidence type="ECO:0000313" key="1">
    <source>
        <dbReference type="EMBL" id="EPC81454.1"/>
    </source>
</evidence>
<dbReference type="AlphaFoldDB" id="S2RWG0"/>
<organism evidence="1 2">
    <name type="scientific">Lacticaseibacillus paracasei subsp. paracasei Lpp126</name>
    <dbReference type="NCBI Taxonomy" id="1256206"/>
    <lineage>
        <taxon>Bacteria</taxon>
        <taxon>Bacillati</taxon>
        <taxon>Bacillota</taxon>
        <taxon>Bacilli</taxon>
        <taxon>Lactobacillales</taxon>
        <taxon>Lactobacillaceae</taxon>
        <taxon>Lacticaseibacillus</taxon>
    </lineage>
</organism>
<dbReference type="EMBL" id="ANKC01000402">
    <property type="protein sequence ID" value="EPC81454.1"/>
    <property type="molecule type" value="Genomic_DNA"/>
</dbReference>
<protein>
    <submittedName>
        <fullName evidence="1">Response regulator of the LytR/AlgR family protein</fullName>
    </submittedName>
</protein>
<accession>S2RWG0</accession>
<feature type="non-terminal residue" evidence="1">
    <location>
        <position position="34"/>
    </location>
</feature>
<proteinExistence type="predicted"/>
<sequence>MTNHQTMLKIFILEDNADFLNFLESTLRNYIMIE</sequence>